<dbReference type="Proteomes" id="UP000310529">
    <property type="component" value="Chromosome"/>
</dbReference>
<dbReference type="AlphaFoldDB" id="A0A4P8BZW8"/>
<name>A0A4P8BZW8_ECOLX</name>
<organism evidence="1 2">
    <name type="scientific">Escherichia coli O145:NM</name>
    <dbReference type="NCBI Taxonomy" id="991919"/>
    <lineage>
        <taxon>Bacteria</taxon>
        <taxon>Pseudomonadati</taxon>
        <taxon>Pseudomonadota</taxon>
        <taxon>Gammaproteobacteria</taxon>
        <taxon>Enterobacterales</taxon>
        <taxon>Enterobacteriaceae</taxon>
        <taxon>Escherichia</taxon>
    </lineage>
</organism>
<accession>A0A4P8BZW8</accession>
<reference evidence="1 2" key="1">
    <citation type="submission" date="2018-08" db="EMBL/GenBank/DDBJ databases">
        <title>Food and Water Consortium WGS.</title>
        <authorList>
            <person name="Tyson S."/>
            <person name="Peterson C.-L."/>
            <person name="Olson A."/>
            <person name="Tyler S."/>
            <person name="Cabral J."/>
            <person name="Lynch T."/>
            <person name="Knox N."/>
            <person name="Van Domselaar G."/>
            <person name="Graham M."/>
        </authorList>
    </citation>
    <scope>NUCLEOTIDE SEQUENCE [LARGE SCALE GENOMIC DNA]</scope>
    <source>
        <strain evidence="1 2">FWSEC0002</strain>
    </source>
</reference>
<gene>
    <name evidence="1" type="ORF">CCU01_003790</name>
</gene>
<proteinExistence type="predicted"/>
<sequence length="81" mass="9378">MWPNLLMEKPHNLPAASYSWNSDRPESWQNKRGITARLSPQNSTARSRICSIKVGSHVDLCCRGIFYFFSSVPSVMCRFRR</sequence>
<evidence type="ECO:0000313" key="1">
    <source>
        <dbReference type="EMBL" id="QCH92089.1"/>
    </source>
</evidence>
<protein>
    <submittedName>
        <fullName evidence="1">Uncharacterized protein</fullName>
    </submittedName>
</protein>
<evidence type="ECO:0000313" key="2">
    <source>
        <dbReference type="Proteomes" id="UP000310529"/>
    </source>
</evidence>
<dbReference type="EMBL" id="CP031919">
    <property type="protein sequence ID" value="QCH92089.1"/>
    <property type="molecule type" value="Genomic_DNA"/>
</dbReference>